<evidence type="ECO:0000256" key="1">
    <source>
        <dbReference type="ARBA" id="ARBA00006247"/>
    </source>
</evidence>
<proteinExistence type="inferred from homology"/>
<accession>A0A2H4SU39</accession>
<dbReference type="OrthoDB" id="4676at2759"/>
<protein>
    <submittedName>
        <fullName evidence="4">Hydantoin utilization</fullName>
    </submittedName>
</protein>
<gene>
    <name evidence="4" type="ORF">A9K55_001161</name>
</gene>
<dbReference type="Gene3D" id="3.30.70.360">
    <property type="match status" value="1"/>
</dbReference>
<evidence type="ECO:0000313" key="5">
    <source>
        <dbReference type="Proteomes" id="UP000323067"/>
    </source>
</evidence>
<evidence type="ECO:0000259" key="3">
    <source>
        <dbReference type="Pfam" id="PF07687"/>
    </source>
</evidence>
<reference evidence="4 5" key="1">
    <citation type="journal article" date="2017" name="BMC Genomics">
        <title>Chromosome level assembly and secondary metabolite potential of the parasitic fungus Cordyceps militaris.</title>
        <authorList>
            <person name="Kramer G.J."/>
            <person name="Nodwell J.R."/>
        </authorList>
    </citation>
    <scope>NUCLEOTIDE SEQUENCE [LARGE SCALE GENOMIC DNA]</scope>
    <source>
        <strain evidence="4 5">ATCC 34164</strain>
    </source>
</reference>
<name>A0A2H4SU39_CORMI</name>
<dbReference type="VEuPathDB" id="FungiDB:CCM_03627"/>
<feature type="domain" description="Peptidase M20 dimerisation" evidence="3">
    <location>
        <begin position="247"/>
        <end position="344"/>
    </location>
</feature>
<organism evidence="4 5">
    <name type="scientific">Cordyceps militaris</name>
    <name type="common">Caterpillar fungus</name>
    <name type="synonym">Clavaria militaris</name>
    <dbReference type="NCBI Taxonomy" id="73501"/>
    <lineage>
        <taxon>Eukaryota</taxon>
        <taxon>Fungi</taxon>
        <taxon>Dikarya</taxon>
        <taxon>Ascomycota</taxon>
        <taxon>Pezizomycotina</taxon>
        <taxon>Sordariomycetes</taxon>
        <taxon>Hypocreomycetidae</taxon>
        <taxon>Hypocreales</taxon>
        <taxon>Cordycipitaceae</taxon>
        <taxon>Cordyceps</taxon>
    </lineage>
</organism>
<dbReference type="SUPFAM" id="SSF53187">
    <property type="entry name" value="Zn-dependent exopeptidases"/>
    <property type="match status" value="1"/>
</dbReference>
<dbReference type="GO" id="GO:0016813">
    <property type="term" value="F:hydrolase activity, acting on carbon-nitrogen (but not peptide) bonds, in linear amidines"/>
    <property type="evidence" value="ECO:0007669"/>
    <property type="project" value="InterPro"/>
</dbReference>
<dbReference type="InterPro" id="IPR011650">
    <property type="entry name" value="Peptidase_M20_dimer"/>
</dbReference>
<dbReference type="PANTHER" id="PTHR32494:SF5">
    <property type="entry name" value="ALLANTOATE AMIDOHYDROLASE"/>
    <property type="match status" value="1"/>
</dbReference>
<dbReference type="InterPro" id="IPR036264">
    <property type="entry name" value="Bact_exopeptidase_dim_dom"/>
</dbReference>
<comment type="similarity">
    <text evidence="1">Belongs to the peptidase M20A family.</text>
</comment>
<evidence type="ECO:0000256" key="2">
    <source>
        <dbReference type="ARBA" id="ARBA00022801"/>
    </source>
</evidence>
<sequence length="461" mass="49818">MATRTTTVMPAIQVQGQRAYHGLKVNGSRMLETLHKTCDFGKAHPWGELATETGMARLSLNDDDKKVRDWLLGEAESLGCKVTVDQMGNMFAVRPGRSKDAAPVMMGSHLDTQPTGGRYDGILGVMAGLEVLRTLEDNKWETEGPVGLVNWTNEEGARFPIVTVASGVWAGAIPLETAWNLTEVTPPAGNTPQNMKQELSRIGYLGDTPASHTSFPIGAHFELHIEQGPILEDTGRKIGVVTGAQAHSWFEVVVSGSDGHAGTTPMSMRQDSVLAAARMIVASNEIAKRHQGLITTGIVGGLPGSVNTVPHTAKFTLDVRHTSDATLGEMVEQCHTQFEEIAKNNSERGVEVLWKTLTENKAVVFHEDCVKAVEEAAEEYCSQLPNHGDAVESKRWQHITSGAGHDSCHVNKICPTAMIFAPTRKGRSHTPDEYCPAEDCVAGAQVLLGAVLRYDASRNLA</sequence>
<dbReference type="SUPFAM" id="SSF55031">
    <property type="entry name" value="Bacterial exopeptidase dimerisation domain"/>
    <property type="match status" value="1"/>
</dbReference>
<dbReference type="AlphaFoldDB" id="A0A2H4SU39"/>
<dbReference type="EMBL" id="CP023327">
    <property type="protein sequence ID" value="ATY66620.1"/>
    <property type="molecule type" value="Genomic_DNA"/>
</dbReference>
<dbReference type="InterPro" id="IPR002933">
    <property type="entry name" value="Peptidase_M20"/>
</dbReference>
<dbReference type="Pfam" id="PF07687">
    <property type="entry name" value="M20_dimer"/>
    <property type="match status" value="1"/>
</dbReference>
<dbReference type="VEuPathDB" id="FungiDB:A9K55_001161"/>
<dbReference type="PANTHER" id="PTHR32494">
    <property type="entry name" value="ALLANTOATE DEIMINASE-RELATED"/>
    <property type="match status" value="1"/>
</dbReference>
<dbReference type="InterPro" id="IPR010158">
    <property type="entry name" value="Amidase_Cbmase"/>
</dbReference>
<dbReference type="PIRSF" id="PIRSF001235">
    <property type="entry name" value="Amidase_carbamoylase"/>
    <property type="match status" value="1"/>
</dbReference>
<dbReference type="Pfam" id="PF01546">
    <property type="entry name" value="Peptidase_M20"/>
    <property type="match status" value="1"/>
</dbReference>
<dbReference type="NCBIfam" id="TIGR01879">
    <property type="entry name" value="hydantase"/>
    <property type="match status" value="1"/>
</dbReference>
<evidence type="ECO:0000313" key="4">
    <source>
        <dbReference type="EMBL" id="ATY66620.1"/>
    </source>
</evidence>
<dbReference type="CDD" id="cd03884">
    <property type="entry name" value="M20_bAS"/>
    <property type="match status" value="1"/>
</dbReference>
<dbReference type="Gene3D" id="3.40.630.10">
    <property type="entry name" value="Zn peptidases"/>
    <property type="match status" value="1"/>
</dbReference>
<keyword evidence="2" id="KW-0378">Hydrolase</keyword>
<dbReference type="Proteomes" id="UP000323067">
    <property type="component" value="Chromosome ii"/>
</dbReference>